<feature type="compositionally biased region" description="Basic and acidic residues" evidence="1">
    <location>
        <begin position="36"/>
        <end position="46"/>
    </location>
</feature>
<evidence type="ECO:0000256" key="1">
    <source>
        <dbReference type="SAM" id="MobiDB-lite"/>
    </source>
</evidence>
<feature type="compositionally biased region" description="Polar residues" evidence="1">
    <location>
        <begin position="286"/>
        <end position="296"/>
    </location>
</feature>
<dbReference type="Proteomes" id="UP000198282">
    <property type="component" value="Unassembled WGS sequence"/>
</dbReference>
<protein>
    <submittedName>
        <fullName evidence="3">Phosphorylase superfamily protein</fullName>
    </submittedName>
</protein>
<dbReference type="EMBL" id="FZOD01000003">
    <property type="protein sequence ID" value="SNS08298.1"/>
    <property type="molecule type" value="Genomic_DNA"/>
</dbReference>
<evidence type="ECO:0000313" key="4">
    <source>
        <dbReference type="Proteomes" id="UP000198282"/>
    </source>
</evidence>
<dbReference type="InterPro" id="IPR035994">
    <property type="entry name" value="Nucleoside_phosphorylase_sf"/>
</dbReference>
<reference evidence="3 4" key="1">
    <citation type="submission" date="2017-06" db="EMBL/GenBank/DDBJ databases">
        <authorList>
            <person name="Kim H.J."/>
            <person name="Triplett B.A."/>
        </authorList>
    </citation>
    <scope>NUCLEOTIDE SEQUENCE [LARGE SCALE GENOMIC DNA]</scope>
    <source>
        <strain evidence="3 4">CGMCC 4.2132</strain>
    </source>
</reference>
<sequence length="296" mass="31103">MNGLLICAALGIEARAVRGGLSRASRDNLPGTSRNDLPRAARDDLPKASQDSLSRTSLGDFPQISGDGLSAEDVEVIRIGMGPGRAASAAALLPSTGAVAVVGFGGALGGCLRPGDVLVASEVRFEGRVLPCSSARFLAEELARAGLPARSGPLVTSGHIVTGAERRRLAREGALAVDMETGPLAGAAADRPFAALRVIVDTPAVPLIRPATIRGGITAYRTLRRLGPILARWAATTDLPYVPLTERPPPTHRMPHPDVEKTIRMPQTHGEKTIRMPSTHGEETSRFTSLKEVQSI</sequence>
<dbReference type="AlphaFoldDB" id="A0A239BLQ8"/>
<dbReference type="Gene3D" id="3.40.50.1580">
    <property type="entry name" value="Nucleoside phosphorylase domain"/>
    <property type="match status" value="1"/>
</dbReference>
<keyword evidence="4" id="KW-1185">Reference proteome</keyword>
<proteinExistence type="predicted"/>
<feature type="domain" description="Nucleoside phosphorylase" evidence="2">
    <location>
        <begin position="72"/>
        <end position="204"/>
    </location>
</feature>
<dbReference type="SUPFAM" id="SSF53167">
    <property type="entry name" value="Purine and uridine phosphorylases"/>
    <property type="match status" value="1"/>
</dbReference>
<dbReference type="GO" id="GO:0003824">
    <property type="term" value="F:catalytic activity"/>
    <property type="evidence" value="ECO:0007669"/>
    <property type="project" value="InterPro"/>
</dbReference>
<evidence type="ECO:0000313" key="3">
    <source>
        <dbReference type="EMBL" id="SNS08298.1"/>
    </source>
</evidence>
<feature type="region of interest" description="Disordered" evidence="1">
    <location>
        <begin position="267"/>
        <end position="296"/>
    </location>
</feature>
<dbReference type="InterPro" id="IPR000845">
    <property type="entry name" value="Nucleoside_phosphorylase_d"/>
</dbReference>
<feature type="region of interest" description="Disordered" evidence="1">
    <location>
        <begin position="23"/>
        <end position="66"/>
    </location>
</feature>
<organism evidence="3 4">
    <name type="scientific">Streptosporangium subroseum</name>
    <dbReference type="NCBI Taxonomy" id="106412"/>
    <lineage>
        <taxon>Bacteria</taxon>
        <taxon>Bacillati</taxon>
        <taxon>Actinomycetota</taxon>
        <taxon>Actinomycetes</taxon>
        <taxon>Streptosporangiales</taxon>
        <taxon>Streptosporangiaceae</taxon>
        <taxon>Streptosporangium</taxon>
    </lineage>
</organism>
<gene>
    <name evidence="3" type="ORF">SAMN05216276_1003283</name>
</gene>
<name>A0A239BLQ8_9ACTN</name>
<dbReference type="GO" id="GO:0009116">
    <property type="term" value="P:nucleoside metabolic process"/>
    <property type="evidence" value="ECO:0007669"/>
    <property type="project" value="InterPro"/>
</dbReference>
<feature type="compositionally biased region" description="Basic and acidic residues" evidence="1">
    <location>
        <begin position="267"/>
        <end position="285"/>
    </location>
</feature>
<accession>A0A239BLQ8</accession>
<evidence type="ECO:0000259" key="2">
    <source>
        <dbReference type="Pfam" id="PF01048"/>
    </source>
</evidence>
<dbReference type="Pfam" id="PF01048">
    <property type="entry name" value="PNP_UDP_1"/>
    <property type="match status" value="1"/>
</dbReference>